<name>A0A2Z7D9F6_9LAMI</name>
<evidence type="ECO:0000313" key="2">
    <source>
        <dbReference type="Proteomes" id="UP000250235"/>
    </source>
</evidence>
<dbReference type="AlphaFoldDB" id="A0A2Z7D9F6"/>
<organism evidence="1 2">
    <name type="scientific">Dorcoceras hygrometricum</name>
    <dbReference type="NCBI Taxonomy" id="472368"/>
    <lineage>
        <taxon>Eukaryota</taxon>
        <taxon>Viridiplantae</taxon>
        <taxon>Streptophyta</taxon>
        <taxon>Embryophyta</taxon>
        <taxon>Tracheophyta</taxon>
        <taxon>Spermatophyta</taxon>
        <taxon>Magnoliopsida</taxon>
        <taxon>eudicotyledons</taxon>
        <taxon>Gunneridae</taxon>
        <taxon>Pentapetalae</taxon>
        <taxon>asterids</taxon>
        <taxon>lamiids</taxon>
        <taxon>Lamiales</taxon>
        <taxon>Gesneriaceae</taxon>
        <taxon>Didymocarpoideae</taxon>
        <taxon>Trichosporeae</taxon>
        <taxon>Loxocarpinae</taxon>
        <taxon>Dorcoceras</taxon>
    </lineage>
</organism>
<sequence length="174" mass="20059">MHKTVEEFAQAKNKLFSRGETNKVSELLKRMDLVWYNLVELHMREVVAEHLKEFHKDKPSANQDLMAILLLEAELAQTRKIINLFQARVGLPVTYNERSADRVVSSDLTLCLTWEEFKAQLAQLRNSTPNKQTEQRLEHKVPESTAEGNIEVADRIVEQVEDIVKEDLDTMSGK</sequence>
<evidence type="ECO:0000313" key="1">
    <source>
        <dbReference type="EMBL" id="KZV56260.1"/>
    </source>
</evidence>
<gene>
    <name evidence="1" type="ORF">F511_29675</name>
</gene>
<proteinExistence type="predicted"/>
<accession>A0A2Z7D9F6</accession>
<dbReference type="EMBL" id="KQ988204">
    <property type="protein sequence ID" value="KZV56260.1"/>
    <property type="molecule type" value="Genomic_DNA"/>
</dbReference>
<reference evidence="1 2" key="1">
    <citation type="journal article" date="2015" name="Proc. Natl. Acad. Sci. U.S.A.">
        <title>The resurrection genome of Boea hygrometrica: A blueprint for survival of dehydration.</title>
        <authorList>
            <person name="Xiao L."/>
            <person name="Yang G."/>
            <person name="Zhang L."/>
            <person name="Yang X."/>
            <person name="Zhao S."/>
            <person name="Ji Z."/>
            <person name="Zhou Q."/>
            <person name="Hu M."/>
            <person name="Wang Y."/>
            <person name="Chen M."/>
            <person name="Xu Y."/>
            <person name="Jin H."/>
            <person name="Xiao X."/>
            <person name="Hu G."/>
            <person name="Bao F."/>
            <person name="Hu Y."/>
            <person name="Wan P."/>
            <person name="Li L."/>
            <person name="Deng X."/>
            <person name="Kuang T."/>
            <person name="Xiang C."/>
            <person name="Zhu J.K."/>
            <person name="Oliver M.J."/>
            <person name="He Y."/>
        </authorList>
    </citation>
    <scope>NUCLEOTIDE SEQUENCE [LARGE SCALE GENOMIC DNA]</scope>
    <source>
        <strain evidence="2">cv. XS01</strain>
    </source>
</reference>
<keyword evidence="2" id="KW-1185">Reference proteome</keyword>
<dbReference type="Proteomes" id="UP000250235">
    <property type="component" value="Unassembled WGS sequence"/>
</dbReference>
<protein>
    <submittedName>
        <fullName evidence="1">Uncharacterized protein</fullName>
    </submittedName>
</protein>